<dbReference type="PANTHER" id="PTHR23501:SF1">
    <property type="entry name" value="TRANSPORT PROTEIN HSRA-RELATED"/>
    <property type="match status" value="1"/>
</dbReference>
<dbReference type="RefSeq" id="WP_379581556.1">
    <property type="nucleotide sequence ID" value="NZ_JBHUFV010000082.1"/>
</dbReference>
<feature type="transmembrane region" description="Helical" evidence="5">
    <location>
        <begin position="368"/>
        <end position="391"/>
    </location>
</feature>
<evidence type="ECO:0000313" key="8">
    <source>
        <dbReference type="Proteomes" id="UP001597368"/>
    </source>
</evidence>
<feature type="transmembrane region" description="Helical" evidence="5">
    <location>
        <begin position="42"/>
        <end position="64"/>
    </location>
</feature>
<keyword evidence="3 5" id="KW-1133">Transmembrane helix</keyword>
<dbReference type="Gene3D" id="1.20.1720.10">
    <property type="entry name" value="Multidrug resistance protein D"/>
    <property type="match status" value="1"/>
</dbReference>
<evidence type="ECO:0000256" key="5">
    <source>
        <dbReference type="SAM" id="Phobius"/>
    </source>
</evidence>
<feature type="transmembrane region" description="Helical" evidence="5">
    <location>
        <begin position="335"/>
        <end position="356"/>
    </location>
</feature>
<dbReference type="PANTHER" id="PTHR23501">
    <property type="entry name" value="MAJOR FACILITATOR SUPERFAMILY"/>
    <property type="match status" value="1"/>
</dbReference>
<feature type="transmembrane region" description="Helical" evidence="5">
    <location>
        <begin position="71"/>
        <end position="91"/>
    </location>
</feature>
<feature type="domain" description="Major facilitator superfamily (MFS) profile" evidence="6">
    <location>
        <begin position="6"/>
        <end position="421"/>
    </location>
</feature>
<reference evidence="8" key="1">
    <citation type="journal article" date="2019" name="Int. J. Syst. Evol. Microbiol.">
        <title>The Global Catalogue of Microorganisms (GCM) 10K type strain sequencing project: providing services to taxonomists for standard genome sequencing and annotation.</title>
        <authorList>
            <consortium name="The Broad Institute Genomics Platform"/>
            <consortium name="The Broad Institute Genome Sequencing Center for Infectious Disease"/>
            <person name="Wu L."/>
            <person name="Ma J."/>
        </authorList>
    </citation>
    <scope>NUCLEOTIDE SEQUENCE [LARGE SCALE GENOMIC DNA]</scope>
    <source>
        <strain evidence="8">ICMP 6774ER</strain>
    </source>
</reference>
<evidence type="ECO:0000256" key="4">
    <source>
        <dbReference type="ARBA" id="ARBA00023136"/>
    </source>
</evidence>
<dbReference type="Pfam" id="PF07690">
    <property type="entry name" value="MFS_1"/>
    <property type="match status" value="1"/>
</dbReference>
<evidence type="ECO:0000313" key="7">
    <source>
        <dbReference type="EMBL" id="MFD1939353.1"/>
    </source>
</evidence>
<feature type="transmembrane region" description="Helical" evidence="5">
    <location>
        <begin position="282"/>
        <end position="300"/>
    </location>
</feature>
<feature type="transmembrane region" description="Helical" evidence="5">
    <location>
        <begin position="158"/>
        <end position="180"/>
    </location>
</feature>
<name>A0ABW4TBG6_9ACTN</name>
<dbReference type="InterPro" id="IPR036259">
    <property type="entry name" value="MFS_trans_sf"/>
</dbReference>
<gene>
    <name evidence="7" type="ORF">ACFSKW_48620</name>
</gene>
<keyword evidence="2 5" id="KW-0812">Transmembrane</keyword>
<feature type="transmembrane region" description="Helical" evidence="5">
    <location>
        <begin position="130"/>
        <end position="152"/>
    </location>
</feature>
<dbReference type="SUPFAM" id="SSF103473">
    <property type="entry name" value="MFS general substrate transporter"/>
    <property type="match status" value="1"/>
</dbReference>
<evidence type="ECO:0000256" key="3">
    <source>
        <dbReference type="ARBA" id="ARBA00022989"/>
    </source>
</evidence>
<keyword evidence="8" id="KW-1185">Reference proteome</keyword>
<dbReference type="InterPro" id="IPR011701">
    <property type="entry name" value="MFS"/>
</dbReference>
<feature type="transmembrane region" description="Helical" evidence="5">
    <location>
        <begin position="248"/>
        <end position="270"/>
    </location>
</feature>
<organism evidence="7 8">
    <name type="scientific">Nonomuraea mangrovi</name>
    <dbReference type="NCBI Taxonomy" id="2316207"/>
    <lineage>
        <taxon>Bacteria</taxon>
        <taxon>Bacillati</taxon>
        <taxon>Actinomycetota</taxon>
        <taxon>Actinomycetes</taxon>
        <taxon>Streptosporangiales</taxon>
        <taxon>Streptosporangiaceae</taxon>
        <taxon>Nonomuraea</taxon>
    </lineage>
</organism>
<evidence type="ECO:0000256" key="2">
    <source>
        <dbReference type="ARBA" id="ARBA00022692"/>
    </source>
</evidence>
<proteinExistence type="predicted"/>
<dbReference type="InterPro" id="IPR020846">
    <property type="entry name" value="MFS_dom"/>
</dbReference>
<dbReference type="Gene3D" id="1.20.1250.20">
    <property type="entry name" value="MFS general substrate transporter like domains"/>
    <property type="match status" value="1"/>
</dbReference>
<dbReference type="PROSITE" id="PS50850">
    <property type="entry name" value="MFS"/>
    <property type="match status" value="1"/>
</dbReference>
<comment type="subcellular location">
    <subcellularLocation>
        <location evidence="1">Cell membrane</location>
        <topology evidence="1">Multi-pass membrane protein</topology>
    </subcellularLocation>
</comment>
<feature type="transmembrane region" description="Helical" evidence="5">
    <location>
        <begin position="312"/>
        <end position="329"/>
    </location>
</feature>
<comment type="caution">
    <text evidence="7">The sequence shown here is derived from an EMBL/GenBank/DDBJ whole genome shotgun (WGS) entry which is preliminary data.</text>
</comment>
<dbReference type="EMBL" id="JBHUFV010000082">
    <property type="protein sequence ID" value="MFD1939353.1"/>
    <property type="molecule type" value="Genomic_DNA"/>
</dbReference>
<accession>A0ABW4TBG6</accession>
<evidence type="ECO:0000259" key="6">
    <source>
        <dbReference type="PROSITE" id="PS50850"/>
    </source>
</evidence>
<sequence>MTLRRTSLVVLLGVIMTMLDSTIVNVALTALARDYDTSLTTIQWVVTAYLLALSLTVPITAWAIGRFGARAVWLVSLVLFAGGSALCAASWSVGSLIAFRVIQGLGGGLLMPVGQSMLAMAAGKERMGTAMAWISIPSMLAPVLGPLLGGVIVDALDWRWMFLVNLPISAAALVAALTLLPRSPAPGPRARLDATGLALLSPGLALLMYGGPPAVAGAALMACFAVRAVRTAQPLLDLRLFADRTFSSAVVALVCYSAAVLGVTVLVPLYAQLARGGDALDAGLLLAPMGAGAALTMAPAGRLTDRTGPRGVGTAGILLAALGIVILVVSDAPYVAMFVLGLGHGMVAPSLSAAAYRTLDQGAIPSATTLMSIAVRAAGPFGVAGLTAVLQAATFTVTFWSALALVAIALAPVLLLPRARAYD</sequence>
<keyword evidence="4 5" id="KW-0472">Membrane</keyword>
<evidence type="ECO:0000256" key="1">
    <source>
        <dbReference type="ARBA" id="ARBA00004651"/>
    </source>
</evidence>
<protein>
    <submittedName>
        <fullName evidence="7">MFS transporter</fullName>
    </submittedName>
</protein>
<feature type="transmembrane region" description="Helical" evidence="5">
    <location>
        <begin position="397"/>
        <end position="416"/>
    </location>
</feature>
<dbReference type="Proteomes" id="UP001597368">
    <property type="component" value="Unassembled WGS sequence"/>
</dbReference>